<dbReference type="InterPro" id="IPR022476">
    <property type="entry name" value="Spore_YabP/YqfC"/>
</dbReference>
<sequence length="96" mass="11273">MFMIGKWKNKMRQWLTNQMELPADVVADLPRITMIGHIHIYIENHRGLLLFTDRELRLLLKNGQLLVKGESFSIKTILPEEILLEGKISQVLYLEE</sequence>
<dbReference type="eggNOG" id="ENOG5032ZA5">
    <property type="taxonomic scope" value="Bacteria"/>
</dbReference>
<gene>
    <name evidence="1" type="ordered locus">Aflv_0845</name>
</gene>
<evidence type="ECO:0000313" key="1">
    <source>
        <dbReference type="EMBL" id="ACJ33223.1"/>
    </source>
</evidence>
<organism evidence="1 2">
    <name type="scientific">Anoxybacillus flavithermus (strain DSM 21510 / WK1)</name>
    <dbReference type="NCBI Taxonomy" id="491915"/>
    <lineage>
        <taxon>Bacteria</taxon>
        <taxon>Bacillati</taxon>
        <taxon>Bacillota</taxon>
        <taxon>Bacilli</taxon>
        <taxon>Bacillales</taxon>
        <taxon>Anoxybacillaceae</taxon>
        <taxon>Anoxybacillus</taxon>
    </lineage>
</organism>
<dbReference type="NCBIfam" id="TIGR02856">
    <property type="entry name" value="spore_yqfC"/>
    <property type="match status" value="1"/>
</dbReference>
<dbReference type="STRING" id="491915.Aflv_0845"/>
<accession>B7GKD8</accession>
<dbReference type="EMBL" id="CP000922">
    <property type="protein sequence ID" value="ACJ33223.1"/>
    <property type="molecule type" value="Genomic_DNA"/>
</dbReference>
<proteinExistence type="predicted"/>
<dbReference type="AlphaFoldDB" id="B7GKD8"/>
<protein>
    <submittedName>
        <fullName evidence="1">Uncharacterized conserved protein</fullName>
    </submittedName>
</protein>
<reference evidence="1 2" key="1">
    <citation type="journal article" date="2008" name="Genome Biol.">
        <title>Encapsulated in silica: genome, proteome and physiology of the thermophilic bacterium Anoxybacillus flavithermus WK1.</title>
        <authorList>
            <person name="Saw J.H."/>
            <person name="Mountain B.W."/>
            <person name="Feng L."/>
            <person name="Omelchenko M.V."/>
            <person name="Hou S."/>
            <person name="Saito J.A."/>
            <person name="Stott M.B."/>
            <person name="Li D."/>
            <person name="Zhao G."/>
            <person name="Wu J."/>
            <person name="Galperin M.Y."/>
            <person name="Koonin E.V."/>
            <person name="Makarova K.S."/>
            <person name="Wolf Y.I."/>
            <person name="Rigden D.J."/>
            <person name="Dunfield P.F."/>
            <person name="Wang L."/>
            <person name="Alam M."/>
        </authorList>
    </citation>
    <scope>NUCLEOTIDE SEQUENCE [LARGE SCALE GENOMIC DNA]</scope>
    <source>
        <strain evidence="2">DSM 21510 / WK1</strain>
    </source>
</reference>
<name>B7GKD8_ANOFW</name>
<dbReference type="HOGENOM" id="CLU_161222_2_0_9"/>
<dbReference type="Pfam" id="PF07873">
    <property type="entry name" value="YabP"/>
    <property type="match status" value="1"/>
</dbReference>
<evidence type="ECO:0000313" key="2">
    <source>
        <dbReference type="Proteomes" id="UP000000742"/>
    </source>
</evidence>
<dbReference type="InterPro" id="IPR022477">
    <property type="entry name" value="Spore_YqfC"/>
</dbReference>
<dbReference type="KEGG" id="afl:Aflv_0845"/>
<dbReference type="Proteomes" id="UP000000742">
    <property type="component" value="Chromosome"/>
</dbReference>